<dbReference type="AlphaFoldDB" id="K9E8S7"/>
<dbReference type="Proteomes" id="UP000009875">
    <property type="component" value="Unassembled WGS sequence"/>
</dbReference>
<proteinExistence type="predicted"/>
<evidence type="ECO:0008006" key="3">
    <source>
        <dbReference type="Google" id="ProtNLM"/>
    </source>
</evidence>
<protein>
    <recommendedName>
        <fullName evidence="3">DUF1934 domain-containing protein</fullName>
    </recommendedName>
</protein>
<dbReference type="RefSeq" id="WP_003777821.1">
    <property type="nucleotide sequence ID" value="NZ_JH992958.1"/>
</dbReference>
<dbReference type="OrthoDB" id="2151645at2"/>
<dbReference type="Gene3D" id="2.40.128.20">
    <property type="match status" value="1"/>
</dbReference>
<dbReference type="Pfam" id="PF09148">
    <property type="entry name" value="DUF1934"/>
    <property type="match status" value="1"/>
</dbReference>
<dbReference type="InterPro" id="IPR012674">
    <property type="entry name" value="Calycin"/>
</dbReference>
<dbReference type="InterPro" id="IPR015231">
    <property type="entry name" value="DUF1934"/>
</dbReference>
<evidence type="ECO:0000313" key="1">
    <source>
        <dbReference type="EMBL" id="EKU93614.1"/>
    </source>
</evidence>
<dbReference type="eggNOG" id="COG4506">
    <property type="taxonomic scope" value="Bacteria"/>
</dbReference>
<reference evidence="1 2" key="1">
    <citation type="submission" date="2012-09" db="EMBL/GenBank/DDBJ databases">
        <title>The Genome Sequence of Alloiococcus otitis ATCC 51267.</title>
        <authorList>
            <consortium name="The Broad Institute Genome Sequencing Platform"/>
            <person name="Earl A."/>
            <person name="Ward D."/>
            <person name="Feldgarden M."/>
            <person name="Gevers D."/>
            <person name="Huys G."/>
            <person name="Walker B."/>
            <person name="Young S.K."/>
            <person name="Zeng Q."/>
            <person name="Gargeya S."/>
            <person name="Fitzgerald M."/>
            <person name="Haas B."/>
            <person name="Abouelleil A."/>
            <person name="Alvarado L."/>
            <person name="Arachchi H.M."/>
            <person name="Berlin A.M."/>
            <person name="Chapman S.B."/>
            <person name="Goldberg J."/>
            <person name="Griggs A."/>
            <person name="Gujja S."/>
            <person name="Hansen M."/>
            <person name="Howarth C."/>
            <person name="Imamovic A."/>
            <person name="Larimer J."/>
            <person name="McCowen C."/>
            <person name="Montmayeur A."/>
            <person name="Murphy C."/>
            <person name="Neiman D."/>
            <person name="Pearson M."/>
            <person name="Priest M."/>
            <person name="Roberts A."/>
            <person name="Saif S."/>
            <person name="Shea T."/>
            <person name="Sisk P."/>
            <person name="Sykes S."/>
            <person name="Wortman J."/>
            <person name="Nusbaum C."/>
            <person name="Birren B."/>
        </authorList>
    </citation>
    <scope>NUCLEOTIDE SEQUENCE [LARGE SCALE GENOMIC DNA]</scope>
    <source>
        <strain evidence="1 2">ATCC 51267</strain>
    </source>
</reference>
<dbReference type="EMBL" id="AGXA01000018">
    <property type="protein sequence ID" value="EKU93614.1"/>
    <property type="molecule type" value="Genomic_DNA"/>
</dbReference>
<name>K9E8S7_9LACT</name>
<comment type="caution">
    <text evidence="1">The sequence shown here is derived from an EMBL/GenBank/DDBJ whole genome shotgun (WGS) entry which is preliminary data.</text>
</comment>
<gene>
    <name evidence="1" type="ORF">HMPREF9698_00909</name>
</gene>
<accession>K9E8S7</accession>
<dbReference type="SUPFAM" id="SSF50814">
    <property type="entry name" value="Lipocalins"/>
    <property type="match status" value="1"/>
</dbReference>
<dbReference type="STRING" id="883081.HMPREF9698_00909"/>
<organism evidence="1 2">
    <name type="scientific">Alloiococcus otitis ATCC 51267</name>
    <dbReference type="NCBI Taxonomy" id="883081"/>
    <lineage>
        <taxon>Bacteria</taxon>
        <taxon>Bacillati</taxon>
        <taxon>Bacillota</taxon>
        <taxon>Bacilli</taxon>
        <taxon>Lactobacillales</taxon>
        <taxon>Carnobacteriaceae</taxon>
        <taxon>Alloiococcus</taxon>
    </lineage>
</organism>
<sequence length="146" mass="16806">MDEKEKNGVPAEIVMKTETSQAGDINQHIFEEMGRFVEMNGHYYIRFEESYDDGKVPVMVKITSDNRVHLTRFGDQHKTNLVFDSDQATYTKLNTPAGPAEIKVETRSLDIAYHEKPFSGQVDISYRLEMNGQELGDYQIQFNFTT</sequence>
<dbReference type="HOGENOM" id="CLU_120388_3_0_9"/>
<keyword evidence="2" id="KW-1185">Reference proteome</keyword>
<evidence type="ECO:0000313" key="2">
    <source>
        <dbReference type="Proteomes" id="UP000009875"/>
    </source>
</evidence>